<reference evidence="1" key="2">
    <citation type="submission" date="2023-04" db="EMBL/GenBank/DDBJ databases">
        <title>Paracnuella aquatica gen. nov., sp. nov., a member of the family Chitinophagaceae isolated from a hot spring.</title>
        <authorList>
            <person name="Wang C."/>
        </authorList>
    </citation>
    <scope>NUCLEOTIDE SEQUENCE</scope>
    <source>
        <strain evidence="1">LB-8</strain>
    </source>
</reference>
<proteinExistence type="predicted"/>
<comment type="caution">
    <text evidence="1">The sequence shown here is derived from an EMBL/GenBank/DDBJ whole genome shotgun (WGS) entry which is preliminary data.</text>
</comment>
<dbReference type="Pfam" id="PF14135">
    <property type="entry name" value="DUF4302"/>
    <property type="match status" value="1"/>
</dbReference>
<evidence type="ECO:0000313" key="2">
    <source>
        <dbReference type="Proteomes" id="UP001155483"/>
    </source>
</evidence>
<sequence>MSKYILFYILGLAVVFGSCTKETDNLFDQTSDERLSQTLSSFQQALAQAPGWKVYVYPHGLQSEEIDVGGFTYFMKFTDANRVSMVSDYDSVMSATPKESGYRLKAVQRPSIYFDTYSYLHIPADPTFEVSTSPTFQQGFGWGTDFDYSFVKTTPGDTIILKGNFNKSEAVMIKATQVEIDSAFNKGRLKTIRNFTSNYLDKNKYLYFVASSNLLSVPSFNLFLRKVVFYNFSASGNLSSIIETPFSYTLTGLHFKDTVTIGIYAFQDLLWDNVKQLYYFNSGGRRVEFANETSTIVSFSLAGMIGGTDYQVISIPPQPLPNQSATFTAKYNAVKANLKSGPYNLDLTYTQFVFDATNRTMNMNVYAYPGTNLLTAQYNYTYTVDNNGYFKFTRTGQNEYGRQVEGSMREILDYLETDNFRLTGTLTSTIILGQYTSKERPDFFFSGNLF</sequence>
<dbReference type="PROSITE" id="PS51257">
    <property type="entry name" value="PROKAR_LIPOPROTEIN"/>
    <property type="match status" value="1"/>
</dbReference>
<name>A0A9X2XN43_9BACT</name>
<gene>
    <name evidence="1" type="ORF">OCK74_00850</name>
</gene>
<dbReference type="AlphaFoldDB" id="A0A9X2XN43"/>
<accession>A0A9X2XN43</accession>
<dbReference type="EMBL" id="JAOTIF010000001">
    <property type="protein sequence ID" value="MCU7547634.1"/>
    <property type="molecule type" value="Genomic_DNA"/>
</dbReference>
<dbReference type="Proteomes" id="UP001155483">
    <property type="component" value="Unassembled WGS sequence"/>
</dbReference>
<protein>
    <submittedName>
        <fullName evidence="1">DUF4302 domain-containing protein</fullName>
    </submittedName>
</protein>
<dbReference type="InterPro" id="IPR025396">
    <property type="entry name" value="DUF4302"/>
</dbReference>
<evidence type="ECO:0000313" key="1">
    <source>
        <dbReference type="EMBL" id="MCU7547634.1"/>
    </source>
</evidence>
<dbReference type="RefSeq" id="WP_279295080.1">
    <property type="nucleotide sequence ID" value="NZ_JAOTIF010000001.1"/>
</dbReference>
<reference evidence="1" key="1">
    <citation type="submission" date="2022-09" db="EMBL/GenBank/DDBJ databases">
        <authorList>
            <person name="Yuan C."/>
            <person name="Ke Z."/>
        </authorList>
    </citation>
    <scope>NUCLEOTIDE SEQUENCE</scope>
    <source>
        <strain evidence="1">LB-8</strain>
    </source>
</reference>
<organism evidence="1 2">
    <name type="scientific">Paraflavisolibacter caeni</name>
    <dbReference type="NCBI Taxonomy" id="2982496"/>
    <lineage>
        <taxon>Bacteria</taxon>
        <taxon>Pseudomonadati</taxon>
        <taxon>Bacteroidota</taxon>
        <taxon>Chitinophagia</taxon>
        <taxon>Chitinophagales</taxon>
        <taxon>Chitinophagaceae</taxon>
        <taxon>Paraflavisolibacter</taxon>
    </lineage>
</organism>
<keyword evidence="2" id="KW-1185">Reference proteome</keyword>